<feature type="signal peptide" evidence="1">
    <location>
        <begin position="1"/>
        <end position="20"/>
    </location>
</feature>
<protein>
    <submittedName>
        <fullName evidence="3">Chalcone isomerase</fullName>
    </submittedName>
</protein>
<organism evidence="3 4">
    <name type="scientific">Ferrimonas lipolytica</name>
    <dbReference type="NCBI Taxonomy" id="2724191"/>
    <lineage>
        <taxon>Bacteria</taxon>
        <taxon>Pseudomonadati</taxon>
        <taxon>Pseudomonadota</taxon>
        <taxon>Gammaproteobacteria</taxon>
        <taxon>Alteromonadales</taxon>
        <taxon>Ferrimonadaceae</taxon>
        <taxon>Ferrimonas</taxon>
    </lineage>
</organism>
<feature type="domain" description="Chalcone isomerase" evidence="2">
    <location>
        <begin position="20"/>
        <end position="185"/>
    </location>
</feature>
<dbReference type="GO" id="GO:0016872">
    <property type="term" value="F:intramolecular lyase activity"/>
    <property type="evidence" value="ECO:0007669"/>
    <property type="project" value="InterPro"/>
</dbReference>
<keyword evidence="3" id="KW-0413">Isomerase</keyword>
<gene>
    <name evidence="3" type="ORF">HER31_10140</name>
</gene>
<dbReference type="Pfam" id="PF16036">
    <property type="entry name" value="Chalcone_3"/>
    <property type="match status" value="1"/>
</dbReference>
<dbReference type="InterPro" id="IPR036298">
    <property type="entry name" value="Chalcone_isomerase_sf"/>
</dbReference>
<reference evidence="3 4" key="1">
    <citation type="submission" date="2020-04" db="EMBL/GenBank/DDBJ databases">
        <title>Ferrimonas sp. S7 isolated from sea water.</title>
        <authorList>
            <person name="Bae S.S."/>
            <person name="Baek K."/>
        </authorList>
    </citation>
    <scope>NUCLEOTIDE SEQUENCE [LARGE SCALE GENOMIC DNA]</scope>
    <source>
        <strain evidence="3 4">S7</strain>
    </source>
</reference>
<feature type="chain" id="PRO_5026120312" evidence="1">
    <location>
        <begin position="21"/>
        <end position="186"/>
    </location>
</feature>
<name>A0A6H1UDP7_9GAMM</name>
<evidence type="ECO:0000256" key="1">
    <source>
        <dbReference type="SAM" id="SignalP"/>
    </source>
</evidence>
<dbReference type="InterPro" id="IPR016087">
    <property type="entry name" value="Chalcone_isomerase"/>
</dbReference>
<dbReference type="InterPro" id="IPR016088">
    <property type="entry name" value="Chalcone_isomerase_3-sand"/>
</dbReference>
<proteinExistence type="predicted"/>
<dbReference type="AlphaFoldDB" id="A0A6H1UDP7"/>
<evidence type="ECO:0000313" key="4">
    <source>
        <dbReference type="Proteomes" id="UP000501602"/>
    </source>
</evidence>
<sequence>MKKLLSALSLSIALCGTANAETIADVELQANIDVQGQALTYYGAGIRKKLFMKLYVGSLYSQQNGLSAEAIIAGESISAVRLNILSSMITSDRMVDTIEEGFEKASNGNVAQLRDRIDNFVGVFNQPIEVGDQFTLVSLPGTGIEAFKNGQLLTMVEGDDFRQTLLAIWLGEEPADDDLKEDMLGL</sequence>
<keyword evidence="1" id="KW-0732">Signal</keyword>
<dbReference type="KEGG" id="fes:HER31_10140"/>
<evidence type="ECO:0000259" key="2">
    <source>
        <dbReference type="Pfam" id="PF16036"/>
    </source>
</evidence>
<dbReference type="EMBL" id="CP051180">
    <property type="protein sequence ID" value="QIZ77205.1"/>
    <property type="molecule type" value="Genomic_DNA"/>
</dbReference>
<evidence type="ECO:0000313" key="3">
    <source>
        <dbReference type="EMBL" id="QIZ77205.1"/>
    </source>
</evidence>
<dbReference type="Proteomes" id="UP000501602">
    <property type="component" value="Chromosome"/>
</dbReference>
<dbReference type="SUPFAM" id="SSF54626">
    <property type="entry name" value="Chalcone isomerase"/>
    <property type="match status" value="1"/>
</dbReference>
<dbReference type="RefSeq" id="WP_168660466.1">
    <property type="nucleotide sequence ID" value="NZ_CP051180.1"/>
</dbReference>
<accession>A0A6H1UDP7</accession>
<keyword evidence="4" id="KW-1185">Reference proteome</keyword>
<dbReference type="Gene3D" id="3.50.70.10">
    <property type="match status" value="1"/>
</dbReference>